<keyword evidence="5 6" id="KW-0472">Membrane</keyword>
<feature type="transmembrane region" description="Helical" evidence="6">
    <location>
        <begin position="251"/>
        <end position="270"/>
    </location>
</feature>
<dbReference type="PANTHER" id="PTHR42893">
    <property type="entry name" value="PROTEIN DETOXIFICATION 44, CHLOROPLASTIC-RELATED"/>
    <property type="match status" value="1"/>
</dbReference>
<dbReference type="STRING" id="3088.A0A383W6U2"/>
<comment type="similarity">
    <text evidence="2 6">Belongs to the multi antimicrobial extrusion (MATE) (TC 2.A.66.1) family.</text>
</comment>
<dbReference type="EMBL" id="FNXT01001094">
    <property type="protein sequence ID" value="SZX72001.1"/>
    <property type="molecule type" value="Genomic_DNA"/>
</dbReference>
<evidence type="ECO:0000256" key="1">
    <source>
        <dbReference type="ARBA" id="ARBA00004141"/>
    </source>
</evidence>
<accession>A0A383W6U2</accession>
<dbReference type="Pfam" id="PF01554">
    <property type="entry name" value="MatE"/>
    <property type="match status" value="2"/>
</dbReference>
<dbReference type="Proteomes" id="UP000256970">
    <property type="component" value="Unassembled WGS sequence"/>
</dbReference>
<evidence type="ECO:0000256" key="5">
    <source>
        <dbReference type="ARBA" id="ARBA00023136"/>
    </source>
</evidence>
<dbReference type="AlphaFoldDB" id="A0A383W6U2"/>
<dbReference type="InterPro" id="IPR002528">
    <property type="entry name" value="MATE_fam"/>
</dbReference>
<dbReference type="GO" id="GO:0016020">
    <property type="term" value="C:membrane"/>
    <property type="evidence" value="ECO:0007669"/>
    <property type="project" value="UniProtKB-SubCell"/>
</dbReference>
<dbReference type="GO" id="GO:0042910">
    <property type="term" value="F:xenobiotic transmembrane transporter activity"/>
    <property type="evidence" value="ECO:0007669"/>
    <property type="project" value="InterPro"/>
</dbReference>
<keyword evidence="10" id="KW-1185">Reference proteome</keyword>
<comment type="subcellular location">
    <subcellularLocation>
        <location evidence="1">Membrane</location>
        <topology evidence="1">Multi-pass membrane protein</topology>
    </subcellularLocation>
</comment>
<evidence type="ECO:0000256" key="6">
    <source>
        <dbReference type="RuleBase" id="RU004914"/>
    </source>
</evidence>
<protein>
    <recommendedName>
        <fullName evidence="6">Protein DETOXIFICATION</fullName>
    </recommendedName>
    <alternativeName>
        <fullName evidence="6">Multidrug and toxic compound extrusion protein</fullName>
    </alternativeName>
</protein>
<feature type="region of interest" description="Disordered" evidence="7">
    <location>
        <begin position="581"/>
        <end position="614"/>
    </location>
</feature>
<keyword evidence="3 6" id="KW-0812">Transmembrane</keyword>
<evidence type="ECO:0000313" key="10">
    <source>
        <dbReference type="Proteomes" id="UP000256970"/>
    </source>
</evidence>
<feature type="transmembrane region" description="Helical" evidence="6">
    <location>
        <begin position="176"/>
        <end position="197"/>
    </location>
</feature>
<evidence type="ECO:0000256" key="3">
    <source>
        <dbReference type="ARBA" id="ARBA00022692"/>
    </source>
</evidence>
<feature type="transmembrane region" description="Helical" evidence="6">
    <location>
        <begin position="449"/>
        <end position="468"/>
    </location>
</feature>
<feature type="compositionally biased region" description="Polar residues" evidence="7">
    <location>
        <begin position="581"/>
        <end position="590"/>
    </location>
</feature>
<sequence>MAPLPFRSSNGSSVAASYTGTSRALRQICLLQGTAQPGPTRRRKAASAAVRAAASSDVEPAPLRSKAAAVAPGSADGSIKSRSKGSKPLSWLQSKWDKDIWQLAVPAALALAADPLLGMVDTALVGRLGSDELAALGINTSLFSLSFILFNFLATATTPAVATAVSSSNNRAAGETIWQATSLAVVLGLLVAGGMLAKGRWMLEVMGADQSQQHMQDLALQYLWFRAFAAPAVLLTTVGQGVFRGISNMRAPLLITLATNAVHLGLDLVLMFPCGLGIKGAAISTAVSEWLAAGAYVSLVWGKRELLGLWPPPQLQPAQLKERCLPFLQAGSAVVMRTGSLLGTKTLATAVAARLGPGSVASHQVLMQLWVLASMLVDSLAVSGQTLVAVNLGQGRTAAAREISERLLQLGLGTGVVLSAIMLGGSPWWPQLFSNDEGVLGTIRDLVPLAVLPLPVNALVYTLDGVLVGCSDWGYLMKAMVGASAVAASMLVMVEPSGTGLEGVWSALAVLMVGRLVTLGWRYQSASGPLPPQQQQQQQDVASLQQQQQLLLHELSELAAGADESGSSSSSMAEEPVLLNNSVPGSQSLQARRRAAEPTAAAAAAGETSKPAAVRKYSKVHNGFGAAAAERPKAAQRRM</sequence>
<feature type="transmembrane region" description="Helical" evidence="6">
    <location>
        <begin position="133"/>
        <end position="156"/>
    </location>
</feature>
<dbReference type="EMBL" id="FNXT01001188">
    <property type="protein sequence ID" value="SZX73377.1"/>
    <property type="molecule type" value="Genomic_DNA"/>
</dbReference>
<evidence type="ECO:0000256" key="7">
    <source>
        <dbReference type="SAM" id="MobiDB-lite"/>
    </source>
</evidence>
<evidence type="ECO:0000256" key="4">
    <source>
        <dbReference type="ARBA" id="ARBA00022989"/>
    </source>
</evidence>
<organism evidence="9 10">
    <name type="scientific">Tetradesmus obliquus</name>
    <name type="common">Green alga</name>
    <name type="synonym">Acutodesmus obliquus</name>
    <dbReference type="NCBI Taxonomy" id="3088"/>
    <lineage>
        <taxon>Eukaryota</taxon>
        <taxon>Viridiplantae</taxon>
        <taxon>Chlorophyta</taxon>
        <taxon>core chlorophytes</taxon>
        <taxon>Chlorophyceae</taxon>
        <taxon>CS clade</taxon>
        <taxon>Sphaeropleales</taxon>
        <taxon>Scenedesmaceae</taxon>
        <taxon>Tetradesmus</taxon>
    </lineage>
</organism>
<proteinExistence type="inferred from homology"/>
<dbReference type="InterPro" id="IPR044644">
    <property type="entry name" value="DinF-like"/>
</dbReference>
<gene>
    <name evidence="8" type="ORF">BQ4739_LOCUS12100</name>
    <name evidence="9" type="ORF">BQ4739_LOCUS13477</name>
</gene>
<dbReference type="GO" id="GO:0015297">
    <property type="term" value="F:antiporter activity"/>
    <property type="evidence" value="ECO:0007669"/>
    <property type="project" value="InterPro"/>
</dbReference>
<feature type="transmembrane region" description="Helical" evidence="6">
    <location>
        <begin position="218"/>
        <end position="239"/>
    </location>
</feature>
<dbReference type="CDD" id="cd13136">
    <property type="entry name" value="MATE_DinF_like"/>
    <property type="match status" value="1"/>
</dbReference>
<dbReference type="NCBIfam" id="TIGR00797">
    <property type="entry name" value="matE"/>
    <property type="match status" value="1"/>
</dbReference>
<comment type="caution">
    <text evidence="6">Lacks conserved residue(s) required for the propagation of feature annotation.</text>
</comment>
<name>A0A383W6U2_TETOB</name>
<feature type="region of interest" description="Disordered" evidence="7">
    <location>
        <begin position="64"/>
        <end position="86"/>
    </location>
</feature>
<evidence type="ECO:0000256" key="2">
    <source>
        <dbReference type="ARBA" id="ARBA00010199"/>
    </source>
</evidence>
<feature type="compositionally biased region" description="Low complexity" evidence="7">
    <location>
        <begin position="597"/>
        <end position="612"/>
    </location>
</feature>
<evidence type="ECO:0000313" key="8">
    <source>
        <dbReference type="EMBL" id="SZX72001.1"/>
    </source>
</evidence>
<reference evidence="9 10" key="1">
    <citation type="submission" date="2016-10" db="EMBL/GenBank/DDBJ databases">
        <authorList>
            <person name="Cai Z."/>
        </authorList>
    </citation>
    <scope>NUCLEOTIDE SEQUENCE [LARGE SCALE GENOMIC DNA]</scope>
</reference>
<feature type="transmembrane region" description="Helical" evidence="6">
    <location>
        <begin position="410"/>
        <end position="429"/>
    </location>
</feature>
<dbReference type="PANTHER" id="PTHR42893:SF46">
    <property type="entry name" value="PROTEIN DETOXIFICATION 44, CHLOROPLASTIC"/>
    <property type="match status" value="1"/>
</dbReference>
<keyword evidence="4 6" id="KW-1133">Transmembrane helix</keyword>
<evidence type="ECO:0000313" key="9">
    <source>
        <dbReference type="EMBL" id="SZX73377.1"/>
    </source>
</evidence>